<evidence type="ECO:0000313" key="5">
    <source>
        <dbReference type="EMBL" id="GKV37401.1"/>
    </source>
</evidence>
<comment type="similarity">
    <text evidence="1">Belongs to the protease inhibitor I13 (potato type I serine protease inhibitor) family.</text>
</comment>
<name>A0AAV5LJ31_9ROSI</name>
<reference evidence="5 6" key="1">
    <citation type="journal article" date="2021" name="Commun. Biol.">
        <title>The genome of Shorea leprosula (Dipterocarpaceae) highlights the ecological relevance of drought in aseasonal tropical rainforests.</title>
        <authorList>
            <person name="Ng K.K.S."/>
            <person name="Kobayashi M.J."/>
            <person name="Fawcett J.A."/>
            <person name="Hatakeyama M."/>
            <person name="Paape T."/>
            <person name="Ng C.H."/>
            <person name="Ang C.C."/>
            <person name="Tnah L.H."/>
            <person name="Lee C.T."/>
            <person name="Nishiyama T."/>
            <person name="Sese J."/>
            <person name="O'Brien M.J."/>
            <person name="Copetti D."/>
            <person name="Mohd Noor M.I."/>
            <person name="Ong R.C."/>
            <person name="Putra M."/>
            <person name="Sireger I.Z."/>
            <person name="Indrioko S."/>
            <person name="Kosugi Y."/>
            <person name="Izuno A."/>
            <person name="Isagi Y."/>
            <person name="Lee S.L."/>
            <person name="Shimizu K.K."/>
        </authorList>
    </citation>
    <scope>NUCLEOTIDE SEQUENCE [LARGE SCALE GENOMIC DNA]</scope>
    <source>
        <strain evidence="5">214</strain>
    </source>
</reference>
<dbReference type="PANTHER" id="PTHR33091:SF29">
    <property type="entry name" value="SUBTILISIN INHIBITOR 1"/>
    <property type="match status" value="1"/>
</dbReference>
<dbReference type="PANTHER" id="PTHR33091">
    <property type="entry name" value="PROTEIN, PUTATIVE, EXPRESSED-RELATED"/>
    <property type="match status" value="1"/>
</dbReference>
<protein>
    <submittedName>
        <fullName evidence="5">Uncharacterized protein</fullName>
    </submittedName>
</protein>
<evidence type="ECO:0000256" key="4">
    <source>
        <dbReference type="SAM" id="MobiDB-lite"/>
    </source>
</evidence>
<evidence type="ECO:0000313" key="6">
    <source>
        <dbReference type="Proteomes" id="UP001054252"/>
    </source>
</evidence>
<dbReference type="Pfam" id="PF00280">
    <property type="entry name" value="potato_inhibit"/>
    <property type="match status" value="1"/>
</dbReference>
<dbReference type="AlphaFoldDB" id="A0AAV5LJ31"/>
<feature type="region of interest" description="Disordered" evidence="4">
    <location>
        <begin position="112"/>
        <end position="131"/>
    </location>
</feature>
<dbReference type="Gene3D" id="3.30.10.10">
    <property type="entry name" value="Trypsin Inhibitor V, subunit A"/>
    <property type="match status" value="1"/>
</dbReference>
<evidence type="ECO:0000256" key="2">
    <source>
        <dbReference type="ARBA" id="ARBA00022690"/>
    </source>
</evidence>
<keyword evidence="2" id="KW-0646">Protease inhibitor</keyword>
<keyword evidence="3" id="KW-0722">Serine protease inhibitor</keyword>
<comment type="caution">
    <text evidence="5">The sequence shown here is derived from an EMBL/GenBank/DDBJ whole genome shotgun (WGS) entry which is preliminary data.</text>
</comment>
<dbReference type="GO" id="GO:0004867">
    <property type="term" value="F:serine-type endopeptidase inhibitor activity"/>
    <property type="evidence" value="ECO:0007669"/>
    <property type="project" value="UniProtKB-KW"/>
</dbReference>
<feature type="compositionally biased region" description="Low complexity" evidence="4">
    <location>
        <begin position="117"/>
        <end position="131"/>
    </location>
</feature>
<dbReference type="EMBL" id="BPVZ01000122">
    <property type="protein sequence ID" value="GKV37401.1"/>
    <property type="molecule type" value="Genomic_DNA"/>
</dbReference>
<evidence type="ECO:0000256" key="1">
    <source>
        <dbReference type="ARBA" id="ARBA00008210"/>
    </source>
</evidence>
<dbReference type="Proteomes" id="UP001054252">
    <property type="component" value="Unassembled WGS sequence"/>
</dbReference>
<evidence type="ECO:0000256" key="3">
    <source>
        <dbReference type="ARBA" id="ARBA00022900"/>
    </source>
</evidence>
<sequence>MYGKWPPYPPCVNDDCTTRPCCAGEYKYAWPELVGKKWPEAEATINGDNPYVTCIVIDKAMKGFGDFCCNRVYLYVDIQGPNGVVKLIPQVPLNPPPTNLLSQPPPYSAMSPAFVKSASGSDDSARSASVE</sequence>
<dbReference type="InterPro" id="IPR000864">
    <property type="entry name" value="Prot_inh_pot1"/>
</dbReference>
<keyword evidence="6" id="KW-1185">Reference proteome</keyword>
<organism evidence="5 6">
    <name type="scientific">Rubroshorea leprosula</name>
    <dbReference type="NCBI Taxonomy" id="152421"/>
    <lineage>
        <taxon>Eukaryota</taxon>
        <taxon>Viridiplantae</taxon>
        <taxon>Streptophyta</taxon>
        <taxon>Embryophyta</taxon>
        <taxon>Tracheophyta</taxon>
        <taxon>Spermatophyta</taxon>
        <taxon>Magnoliopsida</taxon>
        <taxon>eudicotyledons</taxon>
        <taxon>Gunneridae</taxon>
        <taxon>Pentapetalae</taxon>
        <taxon>rosids</taxon>
        <taxon>malvids</taxon>
        <taxon>Malvales</taxon>
        <taxon>Dipterocarpaceae</taxon>
        <taxon>Rubroshorea</taxon>
    </lineage>
</organism>
<accession>A0AAV5LJ31</accession>
<dbReference type="SUPFAM" id="SSF54654">
    <property type="entry name" value="CI-2 family of serine protease inhibitors"/>
    <property type="match status" value="1"/>
</dbReference>
<dbReference type="InterPro" id="IPR036354">
    <property type="entry name" value="Prot_inh_pot1_sf"/>
</dbReference>
<dbReference type="GO" id="GO:0009611">
    <property type="term" value="P:response to wounding"/>
    <property type="evidence" value="ECO:0007669"/>
    <property type="project" value="InterPro"/>
</dbReference>
<gene>
    <name evidence="5" type="ORF">SLEP1_g45435</name>
</gene>
<proteinExistence type="inferred from homology"/>